<dbReference type="Gene3D" id="2.30.38.10">
    <property type="entry name" value="Luciferase, Domain 3"/>
    <property type="match status" value="1"/>
</dbReference>
<keyword evidence="8" id="KW-1185">Reference proteome</keyword>
<dbReference type="Gene3D" id="1.10.1200.10">
    <property type="entry name" value="ACP-like"/>
    <property type="match status" value="1"/>
</dbReference>
<accession>A0A5R9FAW3</accession>
<dbReference type="InterPro" id="IPR006162">
    <property type="entry name" value="Ppantetheine_attach_site"/>
</dbReference>
<dbReference type="GO" id="GO:0003824">
    <property type="term" value="F:catalytic activity"/>
    <property type="evidence" value="ECO:0007669"/>
    <property type="project" value="InterPro"/>
</dbReference>
<gene>
    <name evidence="7" type="ORF">FE633_45750</name>
</gene>
<dbReference type="SUPFAM" id="SSF52777">
    <property type="entry name" value="CoA-dependent acyltransferases"/>
    <property type="match status" value="3"/>
</dbReference>
<feature type="compositionally biased region" description="Basic and acidic residues" evidence="5">
    <location>
        <begin position="33"/>
        <end position="47"/>
    </location>
</feature>
<dbReference type="Pfam" id="PF00550">
    <property type="entry name" value="PP-binding"/>
    <property type="match status" value="2"/>
</dbReference>
<feature type="region of interest" description="Disordered" evidence="5">
    <location>
        <begin position="1066"/>
        <end position="1095"/>
    </location>
</feature>
<dbReference type="InterPro" id="IPR045851">
    <property type="entry name" value="AMP-bd_C_sf"/>
</dbReference>
<dbReference type="Pfam" id="PF13193">
    <property type="entry name" value="AMP-binding_C"/>
    <property type="match status" value="2"/>
</dbReference>
<dbReference type="InterPro" id="IPR029058">
    <property type="entry name" value="AB_hydrolase_fold"/>
</dbReference>
<dbReference type="PROSITE" id="PS00012">
    <property type="entry name" value="PHOSPHOPANTETHEINE"/>
    <property type="match status" value="1"/>
</dbReference>
<dbReference type="Pfam" id="PF00501">
    <property type="entry name" value="AMP-binding"/>
    <property type="match status" value="3"/>
</dbReference>
<dbReference type="InterPro" id="IPR010071">
    <property type="entry name" value="AA_adenyl_dom"/>
</dbReference>
<reference evidence="7 8" key="1">
    <citation type="submission" date="2019-05" db="EMBL/GenBank/DDBJ databases">
        <title>Streptomyces sp. NEAU-C151, a novel actinomycete isolated from soil.</title>
        <authorList>
            <person name="Han L."/>
            <person name="Jiang H."/>
        </authorList>
    </citation>
    <scope>NUCLEOTIDE SEQUENCE [LARGE SCALE GENOMIC DNA]</scope>
    <source>
        <strain evidence="7 8">NEAU-C151</strain>
    </source>
</reference>
<dbReference type="FunFam" id="1.10.1200.10:FF:000005">
    <property type="entry name" value="Nonribosomal peptide synthetase 1"/>
    <property type="match status" value="1"/>
</dbReference>
<evidence type="ECO:0000259" key="6">
    <source>
        <dbReference type="PROSITE" id="PS50075"/>
    </source>
</evidence>
<evidence type="ECO:0000256" key="3">
    <source>
        <dbReference type="ARBA" id="ARBA00022553"/>
    </source>
</evidence>
<protein>
    <submittedName>
        <fullName evidence="7">Amino acid adenylation domain-containing protein</fullName>
    </submittedName>
</protein>
<dbReference type="RefSeq" id="WP_138051070.1">
    <property type="nucleotide sequence ID" value="NZ_VBZC01000116.1"/>
</dbReference>
<dbReference type="GO" id="GO:0017000">
    <property type="term" value="P:antibiotic biosynthetic process"/>
    <property type="evidence" value="ECO:0007669"/>
    <property type="project" value="UniProtKB-ARBA"/>
</dbReference>
<feature type="region of interest" description="Disordered" evidence="5">
    <location>
        <begin position="1990"/>
        <end position="2010"/>
    </location>
</feature>
<dbReference type="PANTHER" id="PTHR45527">
    <property type="entry name" value="NONRIBOSOMAL PEPTIDE SYNTHETASE"/>
    <property type="match status" value="1"/>
</dbReference>
<keyword evidence="4" id="KW-0175">Coiled coil</keyword>
<evidence type="ECO:0000256" key="4">
    <source>
        <dbReference type="SAM" id="Coils"/>
    </source>
</evidence>
<dbReference type="Gene3D" id="3.40.50.980">
    <property type="match status" value="2"/>
</dbReference>
<keyword evidence="2" id="KW-0596">Phosphopantetheine</keyword>
<dbReference type="FunFam" id="3.40.50.980:FF:000001">
    <property type="entry name" value="Non-ribosomal peptide synthetase"/>
    <property type="match status" value="1"/>
</dbReference>
<dbReference type="FunFam" id="3.40.50.12780:FF:000012">
    <property type="entry name" value="Non-ribosomal peptide synthetase"/>
    <property type="match status" value="1"/>
</dbReference>
<keyword evidence="3" id="KW-0597">Phosphoprotein</keyword>
<organism evidence="7 8">
    <name type="scientific">Streptomyces montanus</name>
    <dbReference type="NCBI Taxonomy" id="2580423"/>
    <lineage>
        <taxon>Bacteria</taxon>
        <taxon>Bacillati</taxon>
        <taxon>Actinomycetota</taxon>
        <taxon>Actinomycetes</taxon>
        <taxon>Kitasatosporales</taxon>
        <taxon>Streptomycetaceae</taxon>
        <taxon>Streptomyces</taxon>
    </lineage>
</organism>
<dbReference type="SMART" id="SM00823">
    <property type="entry name" value="PKS_PP"/>
    <property type="match status" value="2"/>
</dbReference>
<dbReference type="PROSITE" id="PS50075">
    <property type="entry name" value="CARRIER"/>
    <property type="match status" value="2"/>
</dbReference>
<feature type="region of interest" description="Disordered" evidence="5">
    <location>
        <begin position="1441"/>
        <end position="1465"/>
    </location>
</feature>
<dbReference type="GO" id="GO:0043041">
    <property type="term" value="P:amino acid activation for nonribosomal peptide biosynthetic process"/>
    <property type="evidence" value="ECO:0007669"/>
    <property type="project" value="TreeGrafter"/>
</dbReference>
<dbReference type="InterPro" id="IPR036736">
    <property type="entry name" value="ACP-like_sf"/>
</dbReference>
<dbReference type="CDD" id="cd19543">
    <property type="entry name" value="DCL_NRPS"/>
    <property type="match status" value="1"/>
</dbReference>
<evidence type="ECO:0000313" key="8">
    <source>
        <dbReference type="Proteomes" id="UP000305906"/>
    </source>
</evidence>
<dbReference type="GO" id="GO:0044550">
    <property type="term" value="P:secondary metabolite biosynthetic process"/>
    <property type="evidence" value="ECO:0007669"/>
    <property type="project" value="TreeGrafter"/>
</dbReference>
<feature type="region of interest" description="Disordered" evidence="5">
    <location>
        <begin position="1817"/>
        <end position="1836"/>
    </location>
</feature>
<dbReference type="InterPro" id="IPR042099">
    <property type="entry name" value="ANL_N_sf"/>
</dbReference>
<evidence type="ECO:0000256" key="2">
    <source>
        <dbReference type="ARBA" id="ARBA00022450"/>
    </source>
</evidence>
<dbReference type="EMBL" id="VBZC01000116">
    <property type="protein sequence ID" value="TLS39659.1"/>
    <property type="molecule type" value="Genomic_DNA"/>
</dbReference>
<name>A0A5R9FAW3_9ACTN</name>
<dbReference type="GO" id="GO:0005737">
    <property type="term" value="C:cytoplasm"/>
    <property type="evidence" value="ECO:0007669"/>
    <property type="project" value="TreeGrafter"/>
</dbReference>
<sequence>MITDHRPASEARRAAISEARHAPVSETHAPAAETRRVPAAEARHDPAPEVWPPALVPTDQPRRPGTAGRCSAVETVGLEARSVRDSVLAAAFAALLHRYTGQDRIALAGPDGEVRFQVTGETTLRDLAESATTADTTGTCPVGFTVGATPSEDGAPFELQLVVHGEKAELHYDAELFEHTTALRLLDHYRTLLVDGLRHPDRTVDRLRLLGDEELHRTLVEWNRTETELPNQGCLHEAFEARADSAPEAVAVVHGAERLTYRQVNAAANRLAHHLRSLGVGPDLRVGLCLDRSAQLLVAELAVLKAGGAYVPLDPDYPAQRIAAMVAGTSCTVMISREELTGNLPEGGEQSPPLVLLDRDADVLARLPEHNPGRVADPDHLCYIIHTSGSTGAPKPIALHHRGVLNNIADLNSRYGVGPGDSVLALSSPSFDMSVYEFLGLTIAGGTVVVPDAGRTKDPGHWAELLVAEDVTVWNSAPALLNLLTDHLEQTGAEPLPRLRLALLGGDWVPVTLPDRVRAVAPDLRFVVMGGATESSIHSTIHEVDKVDPDWTSIPYGRPMANQRTYILDDALQPVPPGVPGELYLAGTGLARGYLDQPERTAERFLDWSYGDVVRGERLYRTGDAARFGQDGLIELIGRKDFQVKIHGLRVELGEIETVLRSHPGVRQSVVVARSNRLVAYVVPEESGAEAAGSDAVGGTVDTAALLSLAADRLPEYMVPSAVVALERLPLTPNGKLDRLGLPEPEFTTAAYRAPGSAEEKILAAVYAEVLGVERVGADDDFLAAGGDSIRAIQVVTRARARGLEVTPRQILQCRTVAALAQAATGADAAAEAAASAPLADPDSAEFRAWQRRYPGLSDVWPLTSLQSGILFESTLSDTGYDAYQMQTVFHLSGELDPARMRAAGQALLDRYANLRVAFVPDADDNLVQLVVDGVELPWREVDLGTVPEARRDEAFRRFLAEDYATHFDRTTPPLLRLTLVRFGPARYELVLTTHHVLIDGWSEPILTQDLLRLYASDGDASGLPAVREFRDFLAWLNRQDRAGTARVWAEELAGVDEPTLLAPAGAPRAAADHTEAPGSGDIGSGDTGSGDTGSREVLAREIGLTLTEEESGRLFRRASELGVTVNTLVQGVWAVLLSGLTGREDVVFGATVSGRPASLPGVESMVGLFINTLPVRVRCAPGDTVADLLTGLQGRQSVLLDHHHLGLADIHQETGLDALFDTLVAFQSYPTDHVGIAEASAAAGIEVTGVDAEGAANYPLALIVETDPAVRLSLQYHRDVFTHDAVDDIAVRLHEVLHQFLADPARRVGTVDVLLPDERQLITAGQPGADVAAAEEPLSAEQTLPALVERRATTTPDAVAVVSEGVSLSYRELNTWANRLAHQLIRRGVGPESVVALAVPRSVQLTVALLGTLKSGAAFVLGEPGDTPVRVAEVVRGPELDQLGTQPSYPGDNANPTDRDRRAPLGPRHLAWLRRPYRGDGGPAEVAVDHRALVDGASRFVSAAGLVPGTRMLAASPHDDAMLFEVVAALSCGACVKIPTEINSFGRDWGWTGDVISTVAPFYAEVLNRSAGAIYAGTVVLTGDVLPGSLVRRIREATPGARVVGVYGPAETSTATAFTASDAAEADARAEAAAESRPLGSPLGNVRARVLDAALRPVPAGVPGELYIAGEVARGHRGRSGPTAERFVTDPYGPDGARMFRTGDLARWNRDGTLEYVGPGGPQARVRGRRISTVDVTAALAAHPGVSHAAAVVREGEGTDGEGLLVGYVAPLRTGAGVDAEELREFVARRLPDHLVPATVVPLDELPLAADGTVDRHALPAPGAEPAGGGYRKGRTPQEEALCELVADVLGVDRVGIDDDFFTLRCNSLKATRIIGRMRRTLGLEVSIRVLFQHPTVAELSEHLKPATTKTRPSLGNALRLGIKRDPEGPAALARQIRDNMKEQVPQMRENAKEQAAQLKEQLTTEAREKWGGDEFQTKVMEDVNERIRSGVQRGSGGPKGGGKDAKESQKLLKRMLERFDEEVRDATQHRALSDERLAQLQEILAATADSVRGLLREFPEKAG</sequence>
<feature type="coiled-coil region" evidence="4">
    <location>
        <begin position="1939"/>
        <end position="1970"/>
    </location>
</feature>
<evidence type="ECO:0000313" key="7">
    <source>
        <dbReference type="EMBL" id="TLS39659.1"/>
    </source>
</evidence>
<comment type="cofactor">
    <cofactor evidence="1">
        <name>pantetheine 4'-phosphate</name>
        <dbReference type="ChEBI" id="CHEBI:47942"/>
    </cofactor>
</comment>
<dbReference type="GO" id="GO:0031177">
    <property type="term" value="F:phosphopantetheine binding"/>
    <property type="evidence" value="ECO:0007669"/>
    <property type="project" value="InterPro"/>
</dbReference>
<dbReference type="NCBIfam" id="TIGR01733">
    <property type="entry name" value="AA-adenyl-dom"/>
    <property type="match status" value="1"/>
</dbReference>
<dbReference type="PROSITE" id="PS00455">
    <property type="entry name" value="AMP_BINDING"/>
    <property type="match status" value="1"/>
</dbReference>
<dbReference type="SUPFAM" id="SSF56801">
    <property type="entry name" value="Acetyl-CoA synthetase-like"/>
    <property type="match status" value="2"/>
</dbReference>
<dbReference type="Proteomes" id="UP000305906">
    <property type="component" value="Unassembled WGS sequence"/>
</dbReference>
<dbReference type="InterPro" id="IPR023213">
    <property type="entry name" value="CAT-like_dom_sf"/>
</dbReference>
<dbReference type="SUPFAM" id="SSF47336">
    <property type="entry name" value="ACP-like"/>
    <property type="match status" value="2"/>
</dbReference>
<dbReference type="Gene3D" id="3.30.559.30">
    <property type="entry name" value="Nonribosomal peptide synthetase, condensation domain"/>
    <property type="match status" value="2"/>
</dbReference>
<dbReference type="Gene3D" id="3.30.300.30">
    <property type="match status" value="2"/>
</dbReference>
<dbReference type="InterPro" id="IPR020845">
    <property type="entry name" value="AMP-binding_CS"/>
</dbReference>
<evidence type="ECO:0000256" key="1">
    <source>
        <dbReference type="ARBA" id="ARBA00001957"/>
    </source>
</evidence>
<feature type="domain" description="Carrier" evidence="6">
    <location>
        <begin position="754"/>
        <end position="828"/>
    </location>
</feature>
<evidence type="ECO:0000256" key="5">
    <source>
        <dbReference type="SAM" id="MobiDB-lite"/>
    </source>
</evidence>
<dbReference type="InterPro" id="IPR025110">
    <property type="entry name" value="AMP-bd_C"/>
</dbReference>
<comment type="caution">
    <text evidence="7">The sequence shown here is derived from an EMBL/GenBank/DDBJ whole genome shotgun (WGS) entry which is preliminary data.</text>
</comment>
<dbReference type="InterPro" id="IPR020806">
    <property type="entry name" value="PKS_PP-bd"/>
</dbReference>
<feature type="domain" description="Carrier" evidence="6">
    <location>
        <begin position="1834"/>
        <end position="1909"/>
    </location>
</feature>
<dbReference type="GO" id="GO:0008610">
    <property type="term" value="P:lipid biosynthetic process"/>
    <property type="evidence" value="ECO:0007669"/>
    <property type="project" value="UniProtKB-ARBA"/>
</dbReference>
<proteinExistence type="predicted"/>
<dbReference type="Gene3D" id="3.40.50.1820">
    <property type="entry name" value="alpha/beta hydrolase"/>
    <property type="match status" value="1"/>
</dbReference>
<dbReference type="InterPro" id="IPR009081">
    <property type="entry name" value="PP-bd_ACP"/>
</dbReference>
<dbReference type="Gene3D" id="3.30.559.10">
    <property type="entry name" value="Chloramphenicol acetyltransferase-like domain"/>
    <property type="match status" value="1"/>
</dbReference>
<dbReference type="InterPro" id="IPR001242">
    <property type="entry name" value="Condensation_dom"/>
</dbReference>
<dbReference type="PANTHER" id="PTHR45527:SF1">
    <property type="entry name" value="FATTY ACID SYNTHASE"/>
    <property type="match status" value="1"/>
</dbReference>
<feature type="region of interest" description="Disordered" evidence="5">
    <location>
        <begin position="1"/>
        <end position="68"/>
    </location>
</feature>
<feature type="compositionally biased region" description="Basic and acidic residues" evidence="5">
    <location>
        <begin position="1"/>
        <end position="23"/>
    </location>
</feature>
<dbReference type="InterPro" id="IPR000873">
    <property type="entry name" value="AMP-dep_synth/lig_dom"/>
</dbReference>
<dbReference type="Pfam" id="PF00668">
    <property type="entry name" value="Condensation"/>
    <property type="match status" value="1"/>
</dbReference>
<dbReference type="CDD" id="cd05930">
    <property type="entry name" value="A_NRPS"/>
    <property type="match status" value="1"/>
</dbReference>
<feature type="compositionally biased region" description="Gly residues" evidence="5">
    <location>
        <begin position="1081"/>
        <end position="1092"/>
    </location>
</feature>
<dbReference type="Gene3D" id="3.40.50.12780">
    <property type="entry name" value="N-terminal domain of ligase-like"/>
    <property type="match status" value="2"/>
</dbReference>